<comment type="caution">
    <text evidence="1">The sequence shown here is derived from an EMBL/GenBank/DDBJ whole genome shotgun (WGS) entry which is preliminary data.</text>
</comment>
<organism evidence="1 2">
    <name type="scientific">Aerophobetes bacterium</name>
    <dbReference type="NCBI Taxonomy" id="2030807"/>
    <lineage>
        <taxon>Bacteria</taxon>
        <taxon>Candidatus Aerophobota</taxon>
    </lineage>
</organism>
<proteinExistence type="predicted"/>
<evidence type="ECO:0000313" key="1">
    <source>
        <dbReference type="EMBL" id="RLE07481.1"/>
    </source>
</evidence>
<name>A0A662D4R8_UNCAE</name>
<gene>
    <name evidence="1" type="ORF">DRZ78_02895</name>
</gene>
<evidence type="ECO:0000313" key="2">
    <source>
        <dbReference type="Proteomes" id="UP000277457"/>
    </source>
</evidence>
<protein>
    <submittedName>
        <fullName evidence="1">Uncharacterized protein</fullName>
    </submittedName>
</protein>
<dbReference type="EMBL" id="QMPY01000091">
    <property type="protein sequence ID" value="RLE07481.1"/>
    <property type="molecule type" value="Genomic_DNA"/>
</dbReference>
<accession>A0A662D4R8</accession>
<reference evidence="1 2" key="1">
    <citation type="submission" date="2018-06" db="EMBL/GenBank/DDBJ databases">
        <title>Extensive metabolic versatility and redundancy in microbially diverse, dynamic hydrothermal sediments.</title>
        <authorList>
            <person name="Dombrowski N."/>
            <person name="Teske A."/>
            <person name="Baker B.J."/>
        </authorList>
    </citation>
    <scope>NUCLEOTIDE SEQUENCE [LARGE SCALE GENOMIC DNA]</scope>
    <source>
        <strain evidence="1">B7_G13</strain>
    </source>
</reference>
<dbReference type="AlphaFoldDB" id="A0A662D4R8"/>
<sequence>MPETIYKEDEVIVSTEDVYLDAWHLGKSLYMVLKYYQRKAEEDVKEYEGLLKIIYALKDEVHKYTGYLSSY</sequence>
<dbReference type="Proteomes" id="UP000277457">
    <property type="component" value="Unassembled WGS sequence"/>
</dbReference>